<dbReference type="EMBL" id="KV453929">
    <property type="protein sequence ID" value="ODV74101.1"/>
    <property type="molecule type" value="Genomic_DNA"/>
</dbReference>
<sequence>MKYGGGTLVPLRSMGSPYPSNKAMVSATLGQRHQPIFCAACNLVVFSLPSCLCAPSSSFTPRLMHSNAVRLCTNVSHTILQYPPSTRPSHPRLANRRPLKIGAHRTPLCRAARNRWSDTFQREASLPVSSRGDYFSAWKTESAGKSVIRGLGPSCPVRTGTDNVTSLVTIQRVFLSIQRTIVDNNTCY</sequence>
<reference evidence="2 3" key="1">
    <citation type="journal article" date="2016" name="Proc. Natl. Acad. Sci. U.S.A.">
        <title>Comparative genomics of biotechnologically important yeasts.</title>
        <authorList>
            <person name="Riley R."/>
            <person name="Haridas S."/>
            <person name="Wolfe K.H."/>
            <person name="Lopes M.R."/>
            <person name="Hittinger C.T."/>
            <person name="Goeker M."/>
            <person name="Salamov A.A."/>
            <person name="Wisecaver J.H."/>
            <person name="Long T.M."/>
            <person name="Calvey C.H."/>
            <person name="Aerts A.L."/>
            <person name="Barry K.W."/>
            <person name="Choi C."/>
            <person name="Clum A."/>
            <person name="Coughlan A.Y."/>
            <person name="Deshpande S."/>
            <person name="Douglass A.P."/>
            <person name="Hanson S.J."/>
            <person name="Klenk H.-P."/>
            <person name="LaButti K.M."/>
            <person name="Lapidus A."/>
            <person name="Lindquist E.A."/>
            <person name="Lipzen A.M."/>
            <person name="Meier-Kolthoff J.P."/>
            <person name="Ohm R.A."/>
            <person name="Otillar R.P."/>
            <person name="Pangilinan J.L."/>
            <person name="Peng Y."/>
            <person name="Rokas A."/>
            <person name="Rosa C.A."/>
            <person name="Scheuner C."/>
            <person name="Sibirny A.A."/>
            <person name="Slot J.C."/>
            <person name="Stielow J.B."/>
            <person name="Sun H."/>
            <person name="Kurtzman C.P."/>
            <person name="Blackwell M."/>
            <person name="Grigoriev I.V."/>
            <person name="Jeffries T.W."/>
        </authorList>
    </citation>
    <scope>NUCLEOTIDE SEQUENCE [LARGE SCALE GENOMIC DNA]</scope>
    <source>
        <strain evidence="3">ATCC 18201 / CBS 1600 / BCRC 20928 / JCM 3617 / NBRC 0987 / NRRL Y-1542</strain>
        <strain evidence="2">NRRL Y-1542</strain>
    </source>
</reference>
<dbReference type="AlphaFoldDB" id="A0A1E4S3M7"/>
<dbReference type="EMBL" id="KV453957">
    <property type="protein sequence ID" value="ODV70641.1"/>
    <property type="molecule type" value="Genomic_DNA"/>
</dbReference>
<evidence type="ECO:0000313" key="1">
    <source>
        <dbReference type="EMBL" id="ODV70641.1"/>
    </source>
</evidence>
<organism evidence="2 3">
    <name type="scientific">Cyberlindnera jadinii (strain ATCC 18201 / CBS 1600 / BCRC 20928 / JCM 3617 / NBRC 0987 / NRRL Y-1542)</name>
    <name type="common">Torula yeast</name>
    <name type="synonym">Candida utilis</name>
    <dbReference type="NCBI Taxonomy" id="983966"/>
    <lineage>
        <taxon>Eukaryota</taxon>
        <taxon>Fungi</taxon>
        <taxon>Dikarya</taxon>
        <taxon>Ascomycota</taxon>
        <taxon>Saccharomycotina</taxon>
        <taxon>Saccharomycetes</taxon>
        <taxon>Phaffomycetales</taxon>
        <taxon>Phaffomycetaceae</taxon>
        <taxon>Cyberlindnera</taxon>
    </lineage>
</organism>
<dbReference type="GeneID" id="30992260"/>
<dbReference type="Proteomes" id="UP000094389">
    <property type="component" value="Unassembled WGS sequence"/>
</dbReference>
<gene>
    <name evidence="1" type="ORF">CYBJADRAFT_69309</name>
    <name evidence="2" type="ORF">CYBJADRAFT_82845</name>
</gene>
<keyword evidence="3" id="KW-1185">Reference proteome</keyword>
<name>A0A1E4S3M7_CYBJN</name>
<dbReference type="GeneID" id="30992354"/>
<proteinExistence type="predicted"/>
<accession>A0A1E4S3M7</accession>
<evidence type="ECO:0000313" key="3">
    <source>
        <dbReference type="Proteomes" id="UP000094389"/>
    </source>
</evidence>
<dbReference type="RefSeq" id="XP_020067680.1">
    <property type="nucleotide sequence ID" value="XM_020217864.1"/>
</dbReference>
<protein>
    <submittedName>
        <fullName evidence="2">Uncharacterized protein</fullName>
    </submittedName>
</protein>
<dbReference type="RefSeq" id="XP_020071140.1">
    <property type="nucleotide sequence ID" value="XM_020217958.1"/>
</dbReference>
<evidence type="ECO:0000313" key="2">
    <source>
        <dbReference type="EMBL" id="ODV74101.1"/>
    </source>
</evidence>